<accession>A0ABV2CYB8</accession>
<keyword evidence="4" id="KW-1185">Reference proteome</keyword>
<organism evidence="3 4">
    <name type="scientific">Novosphingobium kalidii</name>
    <dbReference type="NCBI Taxonomy" id="3230299"/>
    <lineage>
        <taxon>Bacteria</taxon>
        <taxon>Pseudomonadati</taxon>
        <taxon>Pseudomonadota</taxon>
        <taxon>Alphaproteobacteria</taxon>
        <taxon>Sphingomonadales</taxon>
        <taxon>Sphingomonadaceae</taxon>
        <taxon>Novosphingobium</taxon>
    </lineage>
</organism>
<reference evidence="3 4" key="1">
    <citation type="submission" date="2024-07" db="EMBL/GenBank/DDBJ databases">
        <title>Novosphingobium kalidii RD2P27.</title>
        <authorList>
            <person name="Sun J.-Q."/>
        </authorList>
    </citation>
    <scope>NUCLEOTIDE SEQUENCE [LARGE SCALE GENOMIC DNA]</scope>
    <source>
        <strain evidence="3 4">RD2P27</strain>
    </source>
</reference>
<comment type="caution">
    <text evidence="3">The sequence shown here is derived from an EMBL/GenBank/DDBJ whole genome shotgun (WGS) entry which is preliminary data.</text>
</comment>
<dbReference type="Pfam" id="PF07027">
    <property type="entry name" value="DUF1318"/>
    <property type="match status" value="1"/>
</dbReference>
<dbReference type="InterPro" id="IPR008309">
    <property type="entry name" value="YdbL"/>
</dbReference>
<name>A0ABV2CYB8_9SPHN</name>
<evidence type="ECO:0000256" key="2">
    <source>
        <dbReference type="SAM" id="SignalP"/>
    </source>
</evidence>
<sequence>MKHLVQLSLRRWSILAGAAALAATGVASPVWAQRDPAYAAARAAGQIGEKPDGYLGVVGGASPDVRALVDKINIQRRANYTQRASAQNATVEEYAFTQGCILIQRTAPGEKYQAPGGGWQTRGSGAPERDPRCP</sequence>
<feature type="signal peptide" evidence="2">
    <location>
        <begin position="1"/>
        <end position="32"/>
    </location>
</feature>
<feature type="chain" id="PRO_5047497687" evidence="2">
    <location>
        <begin position="33"/>
        <end position="134"/>
    </location>
</feature>
<evidence type="ECO:0000313" key="3">
    <source>
        <dbReference type="EMBL" id="MET1754591.1"/>
    </source>
</evidence>
<dbReference type="RefSeq" id="WP_353983024.1">
    <property type="nucleotide sequence ID" value="NZ_JBEWLY010000008.1"/>
</dbReference>
<evidence type="ECO:0000256" key="1">
    <source>
        <dbReference type="SAM" id="MobiDB-lite"/>
    </source>
</evidence>
<protein>
    <submittedName>
        <fullName evidence="3">YdbL family protein</fullName>
    </submittedName>
</protein>
<gene>
    <name evidence="3" type="ORF">ABVV53_03835</name>
</gene>
<dbReference type="Proteomes" id="UP001548713">
    <property type="component" value="Unassembled WGS sequence"/>
</dbReference>
<feature type="region of interest" description="Disordered" evidence="1">
    <location>
        <begin position="111"/>
        <end position="134"/>
    </location>
</feature>
<keyword evidence="2" id="KW-0732">Signal</keyword>
<dbReference type="EMBL" id="JBEWLY010000008">
    <property type="protein sequence ID" value="MET1754591.1"/>
    <property type="molecule type" value="Genomic_DNA"/>
</dbReference>
<proteinExistence type="predicted"/>
<evidence type="ECO:0000313" key="4">
    <source>
        <dbReference type="Proteomes" id="UP001548713"/>
    </source>
</evidence>